<dbReference type="Proteomes" id="UP001079535">
    <property type="component" value="Unassembled WGS sequence"/>
</dbReference>
<comment type="subcellular location">
    <subcellularLocation>
        <location evidence="1 7">Cell membrane</location>
        <topology evidence="1 7">Multi-pass membrane protein</topology>
    </subcellularLocation>
</comment>
<name>A0A9Q4F1Z2_MEDGN</name>
<dbReference type="RefSeq" id="WP_004844767.1">
    <property type="nucleotide sequence ID" value="NZ_AP031446.1"/>
</dbReference>
<feature type="transmembrane region" description="Helical" evidence="7">
    <location>
        <begin position="153"/>
        <end position="174"/>
    </location>
</feature>
<dbReference type="EMBL" id="JAQMLA010000020">
    <property type="protein sequence ID" value="MDB8686723.1"/>
    <property type="molecule type" value="Genomic_DNA"/>
</dbReference>
<dbReference type="Proteomes" id="UP001211731">
    <property type="component" value="Unassembled WGS sequence"/>
</dbReference>
<dbReference type="SUPFAM" id="SSF161098">
    <property type="entry name" value="MetI-like"/>
    <property type="match status" value="1"/>
</dbReference>
<dbReference type="InterPro" id="IPR035906">
    <property type="entry name" value="MetI-like_sf"/>
</dbReference>
<organism evidence="10 13">
    <name type="scientific">Mediterraneibacter gnavus</name>
    <name type="common">Ruminococcus gnavus</name>
    <dbReference type="NCBI Taxonomy" id="33038"/>
    <lineage>
        <taxon>Bacteria</taxon>
        <taxon>Bacillati</taxon>
        <taxon>Bacillota</taxon>
        <taxon>Clostridia</taxon>
        <taxon>Lachnospirales</taxon>
        <taxon>Lachnospiraceae</taxon>
        <taxon>Mediterraneibacter</taxon>
    </lineage>
</organism>
<reference evidence="11" key="3">
    <citation type="submission" date="2023-01" db="EMBL/GenBank/DDBJ databases">
        <title>Human gut microbiome strain richness.</title>
        <authorList>
            <person name="Chen-Liaw A."/>
        </authorList>
    </citation>
    <scope>NUCLEOTIDE SEQUENCE</scope>
    <source>
        <strain evidence="12">1001217st1_A9_1001217B_191108</strain>
        <strain evidence="11">RTP21484st1_H11_RTP21484_190118</strain>
    </source>
</reference>
<dbReference type="EMBL" id="JAPRAY010000016">
    <property type="protein sequence ID" value="MCZ0668370.1"/>
    <property type="molecule type" value="Genomic_DNA"/>
</dbReference>
<evidence type="ECO:0000256" key="2">
    <source>
        <dbReference type="ARBA" id="ARBA00022448"/>
    </source>
</evidence>
<evidence type="ECO:0000256" key="4">
    <source>
        <dbReference type="ARBA" id="ARBA00022692"/>
    </source>
</evidence>
<evidence type="ECO:0000259" key="8">
    <source>
        <dbReference type="PROSITE" id="PS50928"/>
    </source>
</evidence>
<reference evidence="10" key="2">
    <citation type="submission" date="2022-11" db="EMBL/GenBank/DDBJ databases">
        <title>Temperate bacteriophages infecting mucin-degrading bacterium Ruminococcus gnavus from the human gut.</title>
        <authorList>
            <person name="Buttimer C."/>
        </authorList>
    </citation>
    <scope>NUCLEOTIDE SEQUENCE</scope>
    <source>
        <strain evidence="10">CCUG 49994</strain>
    </source>
</reference>
<dbReference type="Pfam" id="PF00528">
    <property type="entry name" value="BPD_transp_1"/>
    <property type="match status" value="1"/>
</dbReference>
<feature type="transmembrane region" description="Helical" evidence="7">
    <location>
        <begin position="120"/>
        <end position="141"/>
    </location>
</feature>
<keyword evidence="6 7" id="KW-0472">Membrane</keyword>
<accession>A0A9Q4F1Z2</accession>
<dbReference type="Proteomes" id="UP001297422">
    <property type="component" value="Unassembled WGS sequence"/>
</dbReference>
<sequence>MMSRQRKGKENEAVHGVGTFGKIVSYVVMILVCFISLFPVIWVAISSLKADPLAEPGFTLPSALCFDGYIGVFRDMHIMRYFFNSFKVAGISVVLSIIMISMSAYVVARMNFKFKSVVSVMLMSTLFIPPTAMTFPVYNLINSMGINDTHAGLILIYTCSGIAVSFMVIKNYFLTIPVELEEAARIDGCGYTQTFFKIMLPIARPGILTAAMLAFMNYWNEYYWASMVLTTKELKTVPAILAQFQNAFSTNYNGMFSAIVVILLPPVILFCCFSKYFIEALSGGAVKG</sequence>
<dbReference type="GeneID" id="57432820"/>
<reference evidence="9" key="1">
    <citation type="submission" date="2021-10" db="EMBL/GenBank/DDBJ databases">
        <title>Collection of gut derived symbiotic bacterial strains cultured from healthy donors.</title>
        <authorList>
            <person name="Lin H."/>
            <person name="Littmann E."/>
            <person name="Claire K."/>
            <person name="Pamer E."/>
        </authorList>
    </citation>
    <scope>NUCLEOTIDE SEQUENCE</scope>
    <source>
        <strain evidence="9">MSK.23.4</strain>
    </source>
</reference>
<feature type="transmembrane region" description="Helical" evidence="7">
    <location>
        <begin position="255"/>
        <end position="278"/>
    </location>
</feature>
<dbReference type="EMBL" id="JAQMLR010000001">
    <property type="protein sequence ID" value="MDB8737399.1"/>
    <property type="molecule type" value="Genomic_DNA"/>
</dbReference>
<evidence type="ECO:0000256" key="6">
    <source>
        <dbReference type="ARBA" id="ARBA00023136"/>
    </source>
</evidence>
<keyword evidence="5 7" id="KW-1133">Transmembrane helix</keyword>
<evidence type="ECO:0000313" key="13">
    <source>
        <dbReference type="Proteomes" id="UP001079535"/>
    </source>
</evidence>
<dbReference type="Gene3D" id="1.10.3720.10">
    <property type="entry name" value="MetI-like"/>
    <property type="match status" value="1"/>
</dbReference>
<dbReference type="GO" id="GO:0055085">
    <property type="term" value="P:transmembrane transport"/>
    <property type="evidence" value="ECO:0007669"/>
    <property type="project" value="InterPro"/>
</dbReference>
<comment type="caution">
    <text evidence="10">The sequence shown here is derived from an EMBL/GenBank/DDBJ whole genome shotgun (WGS) entry which is preliminary data.</text>
</comment>
<evidence type="ECO:0000313" key="10">
    <source>
        <dbReference type="EMBL" id="MCZ0668370.1"/>
    </source>
</evidence>
<keyword evidence="2 7" id="KW-0813">Transport</keyword>
<dbReference type="PANTHER" id="PTHR43744">
    <property type="entry name" value="ABC TRANSPORTER PERMEASE PROTEIN MG189-RELATED-RELATED"/>
    <property type="match status" value="1"/>
</dbReference>
<protein>
    <submittedName>
        <fullName evidence="10">Carbohydrate ABC transporter permease</fullName>
    </submittedName>
</protein>
<dbReference type="AlphaFoldDB" id="A0A9Q4F1Z2"/>
<feature type="domain" description="ABC transmembrane type-1" evidence="8">
    <location>
        <begin position="82"/>
        <end position="273"/>
    </location>
</feature>
<evidence type="ECO:0000256" key="7">
    <source>
        <dbReference type="RuleBase" id="RU363032"/>
    </source>
</evidence>
<feature type="transmembrane region" description="Helical" evidence="7">
    <location>
        <begin position="195"/>
        <end position="219"/>
    </location>
</feature>
<feature type="transmembrane region" description="Helical" evidence="7">
    <location>
        <begin position="88"/>
        <end position="108"/>
    </location>
</feature>
<dbReference type="CDD" id="cd06261">
    <property type="entry name" value="TM_PBP2"/>
    <property type="match status" value="1"/>
</dbReference>
<dbReference type="EMBL" id="JAJBNC010000003">
    <property type="protein sequence ID" value="MCB5492586.1"/>
    <property type="molecule type" value="Genomic_DNA"/>
</dbReference>
<dbReference type="InterPro" id="IPR000515">
    <property type="entry name" value="MetI-like"/>
</dbReference>
<evidence type="ECO:0000256" key="1">
    <source>
        <dbReference type="ARBA" id="ARBA00004651"/>
    </source>
</evidence>
<feature type="transmembrane region" description="Helical" evidence="7">
    <location>
        <begin position="23"/>
        <end position="45"/>
    </location>
</feature>
<dbReference type="PANTHER" id="PTHR43744:SF8">
    <property type="entry name" value="SN-GLYCEROL-3-PHOSPHATE TRANSPORT SYSTEM PERMEASE PROTEIN UGPE"/>
    <property type="match status" value="1"/>
</dbReference>
<evidence type="ECO:0000313" key="11">
    <source>
        <dbReference type="EMBL" id="MDB8686723.1"/>
    </source>
</evidence>
<gene>
    <name evidence="9" type="ORF">LIQ10_02360</name>
    <name evidence="10" type="ORF">OZZ17_12590</name>
    <name evidence="12" type="ORF">PNU63_01090</name>
    <name evidence="11" type="ORF">PNW85_08545</name>
</gene>
<dbReference type="PROSITE" id="PS50928">
    <property type="entry name" value="ABC_TM1"/>
    <property type="match status" value="1"/>
</dbReference>
<evidence type="ECO:0000313" key="12">
    <source>
        <dbReference type="EMBL" id="MDB8737399.1"/>
    </source>
</evidence>
<evidence type="ECO:0000313" key="9">
    <source>
        <dbReference type="EMBL" id="MCB5492586.1"/>
    </source>
</evidence>
<comment type="similarity">
    <text evidence="7">Belongs to the binding-protein-dependent transport system permease family.</text>
</comment>
<proteinExistence type="inferred from homology"/>
<keyword evidence="4 7" id="KW-0812">Transmembrane</keyword>
<evidence type="ECO:0000256" key="5">
    <source>
        <dbReference type="ARBA" id="ARBA00022989"/>
    </source>
</evidence>
<dbReference type="GO" id="GO:0005886">
    <property type="term" value="C:plasma membrane"/>
    <property type="evidence" value="ECO:0007669"/>
    <property type="project" value="UniProtKB-SubCell"/>
</dbReference>
<evidence type="ECO:0000256" key="3">
    <source>
        <dbReference type="ARBA" id="ARBA00022475"/>
    </source>
</evidence>
<keyword evidence="3" id="KW-1003">Cell membrane</keyword>
<dbReference type="Proteomes" id="UP001212160">
    <property type="component" value="Unassembled WGS sequence"/>
</dbReference>